<dbReference type="CDD" id="cd00830">
    <property type="entry name" value="KAS_III"/>
    <property type="match status" value="1"/>
</dbReference>
<evidence type="ECO:0000259" key="3">
    <source>
        <dbReference type="Pfam" id="PF08541"/>
    </source>
</evidence>
<dbReference type="GO" id="GO:0033818">
    <property type="term" value="F:beta-ketoacyl-acyl-carrier-protein synthase III activity"/>
    <property type="evidence" value="ECO:0007669"/>
    <property type="project" value="UniProtKB-EC"/>
</dbReference>
<dbReference type="Pfam" id="PF08541">
    <property type="entry name" value="ACP_syn_III_C"/>
    <property type="match status" value="1"/>
</dbReference>
<evidence type="ECO:0000313" key="5">
    <source>
        <dbReference type="EMBL" id="ARP19238.1"/>
    </source>
</evidence>
<reference evidence="5" key="1">
    <citation type="submission" date="2016-10" db="EMBL/GenBank/DDBJ databases">
        <title>The High Quality Genome of Vibrio alginolyticus K01M1.</title>
        <authorList>
            <person name="Wendling C."/>
            <person name="Chibani C.M."/>
            <person name="Hertel R."/>
            <person name="Sproer C."/>
            <person name="Bunk B."/>
            <person name="Overmann J."/>
            <person name="Roth O."/>
            <person name="Liesegang H."/>
        </authorList>
    </citation>
    <scope>NUCLEOTIDE SEQUENCE</scope>
    <source>
        <strain evidence="5">K05K4</strain>
    </source>
</reference>
<dbReference type="Gene3D" id="3.40.47.10">
    <property type="match status" value="1"/>
</dbReference>
<dbReference type="InterPro" id="IPR013751">
    <property type="entry name" value="ACP_syn_III_N"/>
</dbReference>
<dbReference type="EMBL" id="CP017902">
    <property type="protein sequence ID" value="ARP19238.1"/>
    <property type="molecule type" value="Genomic_DNA"/>
</dbReference>
<keyword evidence="1 5" id="KW-0808">Transferase</keyword>
<organism evidence="5">
    <name type="scientific">Vibrio alginolyticus</name>
    <dbReference type="NCBI Taxonomy" id="663"/>
    <lineage>
        <taxon>Bacteria</taxon>
        <taxon>Pseudomonadati</taxon>
        <taxon>Pseudomonadota</taxon>
        <taxon>Gammaproteobacteria</taxon>
        <taxon>Vibrionales</taxon>
        <taxon>Vibrionaceae</taxon>
        <taxon>Vibrio</taxon>
    </lineage>
</organism>
<dbReference type="GO" id="GO:0044550">
    <property type="term" value="P:secondary metabolite biosynthetic process"/>
    <property type="evidence" value="ECO:0007669"/>
    <property type="project" value="TreeGrafter"/>
</dbReference>
<sequence>MGFNIVSSGSYLPTNQWSDREMDHFLKLAPGTCRNKFDVEYRHVANTKETAIYMAVQAIEQCLGNTHTLSSVDLLIYASGTHHQSLPYDASAVLAALDAPTWLESFDLNSTCLSFLSALDLAQSLFLAKRYRRILIVTSELATGITLNRNFTLKPEVATLFADGAAAFLLEEHNDDGLLTSHFETHHTGYSFCQIKGGGSHINPHTSEHQAYLKSCQFEMEGKALFKHVRKALPAFLKKGFDASPVTLGDIDYFLPHQASAHGLKKLPSLTGLPTEKTVNHFSTLGNQVAASLPINLHWLRNQPEAAGKHVLLAGTAAGLSLGMGVLKL</sequence>
<evidence type="ECO:0000256" key="2">
    <source>
        <dbReference type="ARBA" id="ARBA00023315"/>
    </source>
</evidence>
<protein>
    <submittedName>
        <fullName evidence="5">3-oxoacyl-[acyl-carrier-protein] synthase 3</fullName>
        <ecNumber evidence="5">2.3.1.180</ecNumber>
    </submittedName>
</protein>
<evidence type="ECO:0000256" key="1">
    <source>
        <dbReference type="ARBA" id="ARBA00022679"/>
    </source>
</evidence>
<dbReference type="InterPro" id="IPR013747">
    <property type="entry name" value="ACP_syn_III_C"/>
</dbReference>
<keyword evidence="2 5" id="KW-0012">Acyltransferase</keyword>
<gene>
    <name evidence="5" type="primary">fabH_1</name>
    <name evidence="5" type="ORF">K05K4_24140</name>
</gene>
<evidence type="ECO:0000259" key="4">
    <source>
        <dbReference type="Pfam" id="PF08545"/>
    </source>
</evidence>
<dbReference type="SUPFAM" id="SSF53901">
    <property type="entry name" value="Thiolase-like"/>
    <property type="match status" value="1"/>
</dbReference>
<dbReference type="InterPro" id="IPR016039">
    <property type="entry name" value="Thiolase-like"/>
</dbReference>
<dbReference type="PANTHER" id="PTHR34069:SF2">
    <property type="entry name" value="BETA-KETOACYL-[ACYL-CARRIER-PROTEIN] SYNTHASE III"/>
    <property type="match status" value="1"/>
</dbReference>
<accession>A0A1W6V2D2</accession>
<feature type="domain" description="Beta-ketoacyl-[acyl-carrier-protein] synthase III C-terminal" evidence="3">
    <location>
        <begin position="243"/>
        <end position="328"/>
    </location>
</feature>
<dbReference type="Pfam" id="PF08545">
    <property type="entry name" value="ACP_syn_III"/>
    <property type="match status" value="1"/>
</dbReference>
<dbReference type="AlphaFoldDB" id="A0A1W6V2D2"/>
<proteinExistence type="predicted"/>
<dbReference type="RefSeq" id="WP_172840021.1">
    <property type="nucleotide sequence ID" value="NZ_AP023187.1"/>
</dbReference>
<dbReference type="PANTHER" id="PTHR34069">
    <property type="entry name" value="3-OXOACYL-[ACYL-CARRIER-PROTEIN] SYNTHASE 3"/>
    <property type="match status" value="1"/>
</dbReference>
<name>A0A1W6V2D2_VIBAL</name>
<dbReference type="EC" id="2.3.1.180" evidence="5"/>
<feature type="domain" description="Beta-ketoacyl-[acyl-carrier-protein] synthase III N-terminal" evidence="4">
    <location>
        <begin position="106"/>
        <end position="185"/>
    </location>
</feature>
<dbReference type="GO" id="GO:0006633">
    <property type="term" value="P:fatty acid biosynthetic process"/>
    <property type="evidence" value="ECO:0007669"/>
    <property type="project" value="InterPro"/>
</dbReference>
<dbReference type="GO" id="GO:0004315">
    <property type="term" value="F:3-oxoacyl-[acyl-carrier-protein] synthase activity"/>
    <property type="evidence" value="ECO:0007669"/>
    <property type="project" value="InterPro"/>
</dbReference>